<keyword evidence="1" id="KW-0472">Membrane</keyword>
<keyword evidence="1" id="KW-0812">Transmembrane</keyword>
<dbReference type="STRING" id="640938.TR210_1395"/>
<protein>
    <submittedName>
        <fullName evidence="2">Mfs/sugar transport protein</fullName>
    </submittedName>
    <submittedName>
        <fullName evidence="3">Na+/melibiose symporter</fullName>
    </submittedName>
</protein>
<dbReference type="Pfam" id="PF13347">
    <property type="entry name" value="MFS_2"/>
    <property type="match status" value="1"/>
</dbReference>
<feature type="transmembrane region" description="Helical" evidence="1">
    <location>
        <begin position="164"/>
        <end position="183"/>
    </location>
</feature>
<proteinExistence type="predicted"/>
<dbReference type="InterPro" id="IPR039672">
    <property type="entry name" value="MFS_2"/>
</dbReference>
<keyword evidence="1" id="KW-1133">Transmembrane helix</keyword>
<feature type="transmembrane region" description="Helical" evidence="1">
    <location>
        <begin position="249"/>
        <end position="273"/>
    </location>
</feature>
<evidence type="ECO:0000256" key="1">
    <source>
        <dbReference type="SAM" id="Phobius"/>
    </source>
</evidence>
<reference evidence="2 4" key="1">
    <citation type="submission" date="2016-02" db="EMBL/GenBank/DDBJ databases">
        <authorList>
            <person name="Wen L."/>
            <person name="He K."/>
            <person name="Yang H."/>
        </authorList>
    </citation>
    <scope>NUCLEOTIDE SEQUENCE [LARGE SCALE GENOMIC DNA]</scope>
    <source>
        <strain evidence="2">Trichococcus_R210</strain>
    </source>
</reference>
<dbReference type="Proteomes" id="UP000076878">
    <property type="component" value="Unassembled WGS sequence"/>
</dbReference>
<reference evidence="3 5" key="2">
    <citation type="submission" date="2016-10" db="EMBL/GenBank/DDBJ databases">
        <authorList>
            <person name="Varghese N."/>
            <person name="Submissions S."/>
        </authorList>
    </citation>
    <scope>NUCLEOTIDE SEQUENCE [LARGE SCALE GENOMIC DNA]</scope>
    <source>
        <strain evidence="3 5">DSM 22150</strain>
    </source>
</reference>
<evidence type="ECO:0000313" key="5">
    <source>
        <dbReference type="Proteomes" id="UP000199280"/>
    </source>
</evidence>
<dbReference type="EMBL" id="FNYT01000016">
    <property type="protein sequence ID" value="SEJ51932.1"/>
    <property type="molecule type" value="Genomic_DNA"/>
</dbReference>
<dbReference type="Proteomes" id="UP000199280">
    <property type="component" value="Unassembled WGS sequence"/>
</dbReference>
<dbReference type="EMBL" id="FJNB01000009">
    <property type="protein sequence ID" value="CZQ96517.1"/>
    <property type="molecule type" value="Genomic_DNA"/>
</dbReference>
<sequence>MAEKVELVEEMAEATKPKKERLPVGKFLAWKSRDISLAASFTVVGYLTFFATNTLGMNAGLVGSLLFASKLVDVVVDLFLGYLVDKSPITRFGKARPYELAIIGVWLGTLFMFSAPASLGMVAKSIWIFTSYTLVHTVFTSLLNSNQTPYIIRAFGTRQMVGKVSSYGGIISTLGAMVVTITFPKLMASMATSPAGWRNLVALYAIPLVIIGLMRFFFVKENLEGLESGNEKPLEIKTIVEMLKKNKFAWVYGFILAPIQMITTLNVGAFYFTEIVGDIGKLGTLQAINILMLLVMFSFPKLMNKISVSGVVALGTIVGMVGYFLNFFAGDNMIMLAIAFLFTGFSLLPVSYLQAVMVMNLASYNESVKLPRMEATANSLGMLFGNIGMGLGSALLGILLSTSGYDGAAAVQPDSALLMIRLLYSFIPMVLLAITFFASRYFSKLDKIVIGLEEK</sequence>
<name>A0A143YQR7_9LACT</name>
<accession>A0A143YQR7</accession>
<feature type="transmembrane region" description="Helical" evidence="1">
    <location>
        <begin position="306"/>
        <end position="328"/>
    </location>
</feature>
<feature type="transmembrane region" description="Helical" evidence="1">
    <location>
        <begin position="334"/>
        <end position="359"/>
    </location>
</feature>
<keyword evidence="2" id="KW-0813">Transport</keyword>
<dbReference type="Gene3D" id="1.20.1250.20">
    <property type="entry name" value="MFS general substrate transporter like domains"/>
    <property type="match status" value="2"/>
</dbReference>
<evidence type="ECO:0000313" key="3">
    <source>
        <dbReference type="EMBL" id="SEJ51932.1"/>
    </source>
</evidence>
<dbReference type="PANTHER" id="PTHR11328:SF24">
    <property type="entry name" value="MAJOR FACILITATOR SUPERFAMILY (MFS) PROFILE DOMAIN-CONTAINING PROTEIN"/>
    <property type="match status" value="1"/>
</dbReference>
<feature type="transmembrane region" description="Helical" evidence="1">
    <location>
        <begin position="35"/>
        <end position="55"/>
    </location>
</feature>
<feature type="transmembrane region" description="Helical" evidence="1">
    <location>
        <begin position="380"/>
        <end position="402"/>
    </location>
</feature>
<feature type="transmembrane region" description="Helical" evidence="1">
    <location>
        <begin position="100"/>
        <end position="119"/>
    </location>
</feature>
<feature type="transmembrane region" description="Helical" evidence="1">
    <location>
        <begin position="195"/>
        <end position="218"/>
    </location>
</feature>
<feature type="transmembrane region" description="Helical" evidence="1">
    <location>
        <begin position="279"/>
        <end position="299"/>
    </location>
</feature>
<feature type="transmembrane region" description="Helical" evidence="1">
    <location>
        <begin position="422"/>
        <end position="442"/>
    </location>
</feature>
<dbReference type="SUPFAM" id="SSF103473">
    <property type="entry name" value="MFS general substrate transporter"/>
    <property type="match status" value="1"/>
</dbReference>
<evidence type="ECO:0000313" key="2">
    <source>
        <dbReference type="EMBL" id="CZQ96517.1"/>
    </source>
</evidence>
<feature type="transmembrane region" description="Helical" evidence="1">
    <location>
        <begin position="61"/>
        <end position="80"/>
    </location>
</feature>
<keyword evidence="2" id="KW-0762">Sugar transport</keyword>
<organism evidence="2 4">
    <name type="scientific">Trichococcus ilyis</name>
    <dbReference type="NCBI Taxonomy" id="640938"/>
    <lineage>
        <taxon>Bacteria</taxon>
        <taxon>Bacillati</taxon>
        <taxon>Bacillota</taxon>
        <taxon>Bacilli</taxon>
        <taxon>Lactobacillales</taxon>
        <taxon>Carnobacteriaceae</taxon>
        <taxon>Trichococcus</taxon>
    </lineage>
</organism>
<dbReference type="InterPro" id="IPR036259">
    <property type="entry name" value="MFS_trans_sf"/>
</dbReference>
<dbReference type="GO" id="GO:0015293">
    <property type="term" value="F:symporter activity"/>
    <property type="evidence" value="ECO:0007669"/>
    <property type="project" value="InterPro"/>
</dbReference>
<dbReference type="PANTHER" id="PTHR11328">
    <property type="entry name" value="MAJOR FACILITATOR SUPERFAMILY DOMAIN-CONTAINING PROTEIN"/>
    <property type="match status" value="1"/>
</dbReference>
<keyword evidence="5" id="KW-1185">Reference proteome</keyword>
<evidence type="ECO:0000313" key="4">
    <source>
        <dbReference type="Proteomes" id="UP000076878"/>
    </source>
</evidence>
<dbReference type="GO" id="GO:0008643">
    <property type="term" value="P:carbohydrate transport"/>
    <property type="evidence" value="ECO:0007669"/>
    <property type="project" value="InterPro"/>
</dbReference>
<dbReference type="RefSeq" id="WP_068622810.1">
    <property type="nucleotide sequence ID" value="NZ_FJNB01000009.1"/>
</dbReference>
<dbReference type="AlphaFoldDB" id="A0A143YQR7"/>
<gene>
    <name evidence="3" type="ORF">SAMN05216375_11611</name>
    <name evidence="2" type="ORF">TR210_1395</name>
</gene>
<feature type="transmembrane region" description="Helical" evidence="1">
    <location>
        <begin position="125"/>
        <end position="143"/>
    </location>
</feature>
<dbReference type="GO" id="GO:0005886">
    <property type="term" value="C:plasma membrane"/>
    <property type="evidence" value="ECO:0007669"/>
    <property type="project" value="TreeGrafter"/>
</dbReference>